<dbReference type="GO" id="GO:0006006">
    <property type="term" value="P:glucose metabolic process"/>
    <property type="evidence" value="ECO:0007669"/>
    <property type="project" value="TreeGrafter"/>
</dbReference>
<name>A0A0D5CFZ0_9MICO</name>
<dbReference type="RefSeq" id="WP_045526702.1">
    <property type="nucleotide sequence ID" value="NZ_CP011043.1"/>
</dbReference>
<dbReference type="KEGG" id="cmh:VO01_02805"/>
<dbReference type="PATRIC" id="fig|33014.5.peg.590"/>
<dbReference type="InterPro" id="IPR014718">
    <property type="entry name" value="GH-type_carb-bd"/>
</dbReference>
<dbReference type="GO" id="GO:0030246">
    <property type="term" value="F:carbohydrate binding"/>
    <property type="evidence" value="ECO:0007669"/>
    <property type="project" value="InterPro"/>
</dbReference>
<sequence>MPDDVTYVPRLPTGQQHELIAEVGGRTQRIVIAEVGAALRVLQVDGTDLVQSYPDAARPPFCSGIVLAPWPNRIRDGVWEQDGVTHQLDITEVDRENAIHGLLLHSPYRLVERDDVSVTLAADVHPQRGYPFALETSVRYELTGSGVRVTHVIRNVGDADAPVAVGTHPFLRVGDVPTEDLEVVIDAPTHIEVDPVRLNPTGAQTPVEGTRYDLRQGVRVRDAQLDDAWADARVVDGVTRHGVQAPDGRRTEIWADGEFTYWQVFVTPWYPVADGHVWAVAVEPMTAPADAFNSGDGLITLEPGSEWSGTWGIDLHD</sequence>
<evidence type="ECO:0000313" key="4">
    <source>
        <dbReference type="Proteomes" id="UP000266634"/>
    </source>
</evidence>
<dbReference type="GO" id="GO:0033499">
    <property type="term" value="P:galactose catabolic process via UDP-galactose, Leloir pathway"/>
    <property type="evidence" value="ECO:0007669"/>
    <property type="project" value="TreeGrafter"/>
</dbReference>
<dbReference type="InterPro" id="IPR011013">
    <property type="entry name" value="Gal_mutarotase_sf_dom"/>
</dbReference>
<dbReference type="Proteomes" id="UP000032604">
    <property type="component" value="Chromosome"/>
</dbReference>
<evidence type="ECO:0000313" key="3">
    <source>
        <dbReference type="Proteomes" id="UP000032604"/>
    </source>
</evidence>
<dbReference type="HOGENOM" id="CLU_052486_1_1_11"/>
<reference evidence="1 3" key="1">
    <citation type="journal article" date="2015" name="Genome Announc.">
        <title>Complete Genome Sequence of Clavibacter michiganensis subsp. insidiosus R1-1 Using PacBio Single-Molecule Real-Time Technology.</title>
        <authorList>
            <person name="Lu Y."/>
            <person name="Samac D.A."/>
            <person name="Glazebrook J."/>
            <person name="Ishimaru C.A."/>
        </authorList>
    </citation>
    <scope>NUCLEOTIDE SEQUENCE [LARGE SCALE GENOMIC DNA]</scope>
    <source>
        <strain evidence="1 3">R1-1</strain>
    </source>
</reference>
<dbReference type="SUPFAM" id="SSF74650">
    <property type="entry name" value="Galactose mutarotase-like"/>
    <property type="match status" value="1"/>
</dbReference>
<dbReference type="AlphaFoldDB" id="A0A0D5CFZ0"/>
<gene>
    <name evidence="2" type="ORF">DZF93_11875</name>
    <name evidence="1" type="ORF">VO01_02805</name>
</gene>
<dbReference type="InterPro" id="IPR008183">
    <property type="entry name" value="Aldose_1/G6P_1-epimerase"/>
</dbReference>
<dbReference type="Gene3D" id="2.70.98.10">
    <property type="match status" value="1"/>
</dbReference>
<dbReference type="OrthoDB" id="4739604at2"/>
<dbReference type="PANTHER" id="PTHR10091:SF0">
    <property type="entry name" value="GALACTOSE MUTAROTASE"/>
    <property type="match status" value="1"/>
</dbReference>
<organism evidence="1 3">
    <name type="scientific">Clavibacter michiganensis subsp. insidiosus</name>
    <dbReference type="NCBI Taxonomy" id="33014"/>
    <lineage>
        <taxon>Bacteria</taxon>
        <taxon>Bacillati</taxon>
        <taxon>Actinomycetota</taxon>
        <taxon>Actinomycetes</taxon>
        <taxon>Micrococcales</taxon>
        <taxon>Microbacteriaceae</taxon>
        <taxon>Clavibacter</taxon>
    </lineage>
</organism>
<accession>A0A0D5CFZ0</accession>
<reference evidence="2 4" key="2">
    <citation type="submission" date="2018-08" db="EMBL/GenBank/DDBJ databases">
        <title>Genome Sequence of Clavibacter michiganensis Subspecies type strains, and the Atypical Peach-Colored Strains Isolated from Tomato.</title>
        <authorList>
            <person name="Osdaghi E."/>
            <person name="Portier P."/>
            <person name="Briand M."/>
            <person name="Jacques M.-A."/>
        </authorList>
    </citation>
    <scope>NUCLEOTIDE SEQUENCE [LARGE SCALE GENOMIC DNA]</scope>
    <source>
        <strain evidence="2 4">CFBP 6488</strain>
    </source>
</reference>
<proteinExistence type="predicted"/>
<evidence type="ECO:0000313" key="2">
    <source>
        <dbReference type="EMBL" id="RIJ22663.1"/>
    </source>
</evidence>
<dbReference type="EMBL" id="CP011043">
    <property type="protein sequence ID" value="AJW78194.1"/>
    <property type="molecule type" value="Genomic_DNA"/>
</dbReference>
<dbReference type="InterPro" id="IPR037480">
    <property type="entry name" value="YihR-like"/>
</dbReference>
<dbReference type="EMBL" id="QWEA01000518">
    <property type="protein sequence ID" value="RIJ22663.1"/>
    <property type="molecule type" value="Genomic_DNA"/>
</dbReference>
<dbReference type="CDD" id="cd09022">
    <property type="entry name" value="Aldose_epim_Ec_YihR"/>
    <property type="match status" value="1"/>
</dbReference>
<dbReference type="Proteomes" id="UP000266634">
    <property type="component" value="Unassembled WGS sequence"/>
</dbReference>
<dbReference type="GO" id="GO:0004034">
    <property type="term" value="F:aldose 1-epimerase activity"/>
    <property type="evidence" value="ECO:0007669"/>
    <property type="project" value="TreeGrafter"/>
</dbReference>
<protein>
    <submittedName>
        <fullName evidence="1">Aldose epimerase</fullName>
    </submittedName>
</protein>
<evidence type="ECO:0000313" key="1">
    <source>
        <dbReference type="EMBL" id="AJW78194.1"/>
    </source>
</evidence>
<dbReference type="PANTHER" id="PTHR10091">
    <property type="entry name" value="ALDOSE-1-EPIMERASE"/>
    <property type="match status" value="1"/>
</dbReference>
<dbReference type="Pfam" id="PF01263">
    <property type="entry name" value="Aldose_epim"/>
    <property type="match status" value="1"/>
</dbReference>